<evidence type="ECO:0000313" key="3">
    <source>
        <dbReference type="EMBL" id="OGN33370.1"/>
    </source>
</evidence>
<dbReference type="AlphaFoldDB" id="A0A1F8H860"/>
<dbReference type="InterPro" id="IPR007621">
    <property type="entry name" value="TPM_dom"/>
</dbReference>
<sequence>MFRMLKLLSGVFLLIPFVVFAYQNPGIPTGFVNDFAEMLTAEQRQSLEKKINDFEKTTGNELSVVTVSGLGGDTIENFAVKLFEDWGIGKKNKDNGVLLLIARDERQFRIEVGYGLEGALTDARSFWITQNILRPAFQKGDYYGGISDGVGSIISITKGEFKPDTNSTGNGKFNVNSVFLLLWVLWIFFVWIGSILARSKSWWGGGIAGGVIALIVGLVFTSVSGFVSALILIPLGLWLDYTVSRRYTVIKEASQPLPWWIGGRGGSGFGGGGFGGFGGGRSGGGGSSGSW</sequence>
<protein>
    <recommendedName>
        <fullName evidence="2">TPM domain-containing protein</fullName>
    </recommendedName>
</protein>
<evidence type="ECO:0000313" key="4">
    <source>
        <dbReference type="Proteomes" id="UP000177745"/>
    </source>
</evidence>
<feature type="domain" description="TPM" evidence="2">
    <location>
        <begin position="32"/>
        <end position="154"/>
    </location>
</feature>
<dbReference type="EMBL" id="MGKY01000018">
    <property type="protein sequence ID" value="OGN33370.1"/>
    <property type="molecule type" value="Genomic_DNA"/>
</dbReference>
<accession>A0A1F8H860</accession>
<keyword evidence="1" id="KW-1133">Transmembrane helix</keyword>
<keyword evidence="1" id="KW-0812">Transmembrane</keyword>
<reference evidence="3 4" key="1">
    <citation type="journal article" date="2016" name="Nat. Commun.">
        <title>Thousands of microbial genomes shed light on interconnected biogeochemical processes in an aquifer system.</title>
        <authorList>
            <person name="Anantharaman K."/>
            <person name="Brown C.T."/>
            <person name="Hug L.A."/>
            <person name="Sharon I."/>
            <person name="Castelle C.J."/>
            <person name="Probst A.J."/>
            <person name="Thomas B.C."/>
            <person name="Singh A."/>
            <person name="Wilkins M.J."/>
            <person name="Karaoz U."/>
            <person name="Brodie E.L."/>
            <person name="Williams K.H."/>
            <person name="Hubbard S.S."/>
            <person name="Banfield J.F."/>
        </authorList>
    </citation>
    <scope>NUCLEOTIDE SEQUENCE [LARGE SCALE GENOMIC DNA]</scope>
</reference>
<evidence type="ECO:0000259" key="2">
    <source>
        <dbReference type="Pfam" id="PF04536"/>
    </source>
</evidence>
<proteinExistence type="predicted"/>
<gene>
    <name evidence="3" type="ORF">A3G51_00970</name>
</gene>
<dbReference type="Pfam" id="PF04536">
    <property type="entry name" value="TPM_phosphatase"/>
    <property type="match status" value="1"/>
</dbReference>
<dbReference type="Proteomes" id="UP000177745">
    <property type="component" value="Unassembled WGS sequence"/>
</dbReference>
<dbReference type="Gene3D" id="3.10.310.50">
    <property type="match status" value="1"/>
</dbReference>
<organism evidence="3 4">
    <name type="scientific">Candidatus Yanofskybacteria bacterium RIFCSPLOWO2_12_FULL_43_11b</name>
    <dbReference type="NCBI Taxonomy" id="1802710"/>
    <lineage>
        <taxon>Bacteria</taxon>
        <taxon>Candidatus Yanofskyibacteriota</taxon>
    </lineage>
</organism>
<dbReference type="PANTHER" id="PTHR30373">
    <property type="entry name" value="UPF0603 PROTEIN YGCG"/>
    <property type="match status" value="1"/>
</dbReference>
<dbReference type="PANTHER" id="PTHR30373:SF2">
    <property type="entry name" value="UPF0603 PROTEIN YGCG"/>
    <property type="match status" value="1"/>
</dbReference>
<evidence type="ECO:0000256" key="1">
    <source>
        <dbReference type="SAM" id="Phobius"/>
    </source>
</evidence>
<name>A0A1F8H860_9BACT</name>
<keyword evidence="1" id="KW-0472">Membrane</keyword>
<feature type="transmembrane region" description="Helical" evidence="1">
    <location>
        <begin position="226"/>
        <end position="243"/>
    </location>
</feature>
<feature type="transmembrane region" description="Helical" evidence="1">
    <location>
        <begin position="178"/>
        <end position="197"/>
    </location>
</feature>
<comment type="caution">
    <text evidence="3">The sequence shown here is derived from an EMBL/GenBank/DDBJ whole genome shotgun (WGS) entry which is preliminary data.</text>
</comment>